<evidence type="ECO:0000259" key="1">
    <source>
        <dbReference type="Pfam" id="PF00248"/>
    </source>
</evidence>
<dbReference type="Gene3D" id="3.20.20.100">
    <property type="entry name" value="NADP-dependent oxidoreductase domain"/>
    <property type="match status" value="1"/>
</dbReference>
<protein>
    <submittedName>
        <fullName evidence="2">Aldo/keto reductase</fullName>
    </submittedName>
</protein>
<dbReference type="PANTHER" id="PTHR42686:SF1">
    <property type="entry name" value="GH17980P-RELATED"/>
    <property type="match status" value="1"/>
</dbReference>
<dbReference type="InterPro" id="IPR044477">
    <property type="entry name" value="FDH-like"/>
</dbReference>
<name>A0ABP8E4N3_9MICO</name>
<dbReference type="InterPro" id="IPR036812">
    <property type="entry name" value="NAD(P)_OxRdtase_dom_sf"/>
</dbReference>
<dbReference type="EMBL" id="BAABAU010000003">
    <property type="protein sequence ID" value="GAA4267026.1"/>
    <property type="molecule type" value="Genomic_DNA"/>
</dbReference>
<dbReference type="Proteomes" id="UP001501594">
    <property type="component" value="Unassembled WGS sequence"/>
</dbReference>
<evidence type="ECO:0000313" key="2">
    <source>
        <dbReference type="EMBL" id="GAA4267026.1"/>
    </source>
</evidence>
<dbReference type="Pfam" id="PF00248">
    <property type="entry name" value="Aldo_ket_red"/>
    <property type="match status" value="1"/>
</dbReference>
<accession>A0ABP8E4N3</accession>
<evidence type="ECO:0000313" key="3">
    <source>
        <dbReference type="Proteomes" id="UP001501594"/>
    </source>
</evidence>
<dbReference type="SUPFAM" id="SSF51430">
    <property type="entry name" value="NAD(P)-linked oxidoreductase"/>
    <property type="match status" value="1"/>
</dbReference>
<reference evidence="3" key="1">
    <citation type="journal article" date="2019" name="Int. J. Syst. Evol. Microbiol.">
        <title>The Global Catalogue of Microorganisms (GCM) 10K type strain sequencing project: providing services to taxonomists for standard genome sequencing and annotation.</title>
        <authorList>
            <consortium name="The Broad Institute Genomics Platform"/>
            <consortium name="The Broad Institute Genome Sequencing Center for Infectious Disease"/>
            <person name="Wu L."/>
            <person name="Ma J."/>
        </authorList>
    </citation>
    <scope>NUCLEOTIDE SEQUENCE [LARGE SCALE GENOMIC DNA]</scope>
    <source>
        <strain evidence="3">JCM 17442</strain>
    </source>
</reference>
<dbReference type="InterPro" id="IPR023210">
    <property type="entry name" value="NADP_OxRdtase_dom"/>
</dbReference>
<dbReference type="CDD" id="cd19162">
    <property type="entry name" value="AKR_FDH"/>
    <property type="match status" value="1"/>
</dbReference>
<keyword evidence="3" id="KW-1185">Reference proteome</keyword>
<dbReference type="InterPro" id="IPR020471">
    <property type="entry name" value="AKR"/>
</dbReference>
<organism evidence="2 3">
    <name type="scientific">Frondihabitans peucedani</name>
    <dbReference type="NCBI Taxonomy" id="598626"/>
    <lineage>
        <taxon>Bacteria</taxon>
        <taxon>Bacillati</taxon>
        <taxon>Actinomycetota</taxon>
        <taxon>Actinomycetes</taxon>
        <taxon>Micrococcales</taxon>
        <taxon>Microbacteriaceae</taxon>
        <taxon>Frondihabitans</taxon>
    </lineage>
</organism>
<sequence length="341" mass="36944">MKTTTQRRGGEAVRLTELGLGTAQFGNLYREATDDDVRQAFEAAWEAGVRYFDTAPHYGLGLSERRLGELLSEHDRSEFTISTKVGKLLVPNPSGEDSQDDQGFAVPAVVKRQWDFSAEGVTRSLESSLDRLGLDRVDIVYVHDPDDFGDQVVAEAIPALVELRDRGVVGAIGTGMNQSALPARFVRETDIDLVMLAGRFSLLDQGALDDLLPAALARGVGIVAAGAYNSGVLATDRPPRDAKYDYDTVPPEIVERAWAIADVCERHGVTLPEAAVAFPRRHPAVVSTVLGMRNGAQAEENIRRFAVDVPDALWTDLEERSLIRPLPTGSPVAPTSAGRLS</sequence>
<comment type="caution">
    <text evidence="2">The sequence shown here is derived from an EMBL/GenBank/DDBJ whole genome shotgun (WGS) entry which is preliminary data.</text>
</comment>
<feature type="domain" description="NADP-dependent oxidoreductase" evidence="1">
    <location>
        <begin position="17"/>
        <end position="318"/>
    </location>
</feature>
<gene>
    <name evidence="2" type="ORF">GCM10022256_26380</name>
</gene>
<dbReference type="PANTHER" id="PTHR42686">
    <property type="entry name" value="GH17980P-RELATED"/>
    <property type="match status" value="1"/>
</dbReference>
<proteinExistence type="predicted"/>